<evidence type="ECO:0000256" key="1">
    <source>
        <dbReference type="SAM" id="SignalP"/>
    </source>
</evidence>
<organism evidence="2 3">
    <name type="scientific">Rhizophagus clarus</name>
    <dbReference type="NCBI Taxonomy" id="94130"/>
    <lineage>
        <taxon>Eukaryota</taxon>
        <taxon>Fungi</taxon>
        <taxon>Fungi incertae sedis</taxon>
        <taxon>Mucoromycota</taxon>
        <taxon>Glomeromycotina</taxon>
        <taxon>Glomeromycetes</taxon>
        <taxon>Glomerales</taxon>
        <taxon>Glomeraceae</taxon>
        <taxon>Rhizophagus</taxon>
    </lineage>
</organism>
<feature type="chain" id="PRO_5034516655" evidence="1">
    <location>
        <begin position="24"/>
        <end position="128"/>
    </location>
</feature>
<accession>A0A8H3KRJ4</accession>
<evidence type="ECO:0000313" key="3">
    <source>
        <dbReference type="Proteomes" id="UP000615446"/>
    </source>
</evidence>
<dbReference type="EMBL" id="BLAL01000006">
    <property type="protein sequence ID" value="GES73524.1"/>
    <property type="molecule type" value="Genomic_DNA"/>
</dbReference>
<proteinExistence type="predicted"/>
<dbReference type="AlphaFoldDB" id="A0A8H3KRJ4"/>
<gene>
    <name evidence="2" type="ORF">RCL2_000105400</name>
</gene>
<name>A0A8H3KRJ4_9GLOM</name>
<dbReference type="OrthoDB" id="10587080at2759"/>
<dbReference type="Proteomes" id="UP000615446">
    <property type="component" value="Unassembled WGS sequence"/>
</dbReference>
<comment type="caution">
    <text evidence="2">The sequence shown here is derived from an EMBL/GenBank/DDBJ whole genome shotgun (WGS) entry which is preliminary data.</text>
</comment>
<evidence type="ECO:0000313" key="2">
    <source>
        <dbReference type="EMBL" id="GES73524.1"/>
    </source>
</evidence>
<keyword evidence="1" id="KW-0732">Signal</keyword>
<feature type="signal peptide" evidence="1">
    <location>
        <begin position="1"/>
        <end position="23"/>
    </location>
</feature>
<sequence length="128" mass="14238">MNLFKFLAVTIFMTCFLLDNIEAYPQNPDLPLFVNVTLFELEDFTGPSHTFTVITEECTEIPEDVGHNVASVLTQNDDCVKLFTKIGCTGESVCVCEEINFPEGDTFRDNIGSIRVSELDSVTKSCVV</sequence>
<dbReference type="Gene3D" id="2.60.20.10">
    <property type="entry name" value="Crystallins"/>
    <property type="match status" value="1"/>
</dbReference>
<protein>
    <submittedName>
        <fullName evidence="2">Uncharacterized protein</fullName>
    </submittedName>
</protein>
<reference evidence="2" key="1">
    <citation type="submission" date="2019-10" db="EMBL/GenBank/DDBJ databases">
        <title>Conservation and host-specific expression of non-tandemly repeated heterogenous ribosome RNA gene in arbuscular mycorrhizal fungi.</title>
        <authorList>
            <person name="Maeda T."/>
            <person name="Kobayashi Y."/>
            <person name="Nakagawa T."/>
            <person name="Ezawa T."/>
            <person name="Yamaguchi K."/>
            <person name="Bino T."/>
            <person name="Nishimoto Y."/>
            <person name="Shigenobu S."/>
            <person name="Kawaguchi M."/>
        </authorList>
    </citation>
    <scope>NUCLEOTIDE SEQUENCE</scope>
    <source>
        <strain evidence="2">HR1</strain>
    </source>
</reference>